<organism evidence="3 4">
    <name type="scientific">Candidatus Magasanikbacteria bacterium RIFCSPHIGHO2_02_FULL_51_14</name>
    <dbReference type="NCBI Taxonomy" id="1798683"/>
    <lineage>
        <taxon>Bacteria</taxon>
        <taxon>Candidatus Magasanikiibacteriota</taxon>
    </lineage>
</organism>
<dbReference type="Gene3D" id="3.30.1200.10">
    <property type="entry name" value="YggU-like"/>
    <property type="match status" value="1"/>
</dbReference>
<dbReference type="GO" id="GO:0005737">
    <property type="term" value="C:cytoplasm"/>
    <property type="evidence" value="ECO:0007669"/>
    <property type="project" value="TreeGrafter"/>
</dbReference>
<dbReference type="InterPro" id="IPR003746">
    <property type="entry name" value="DUF167"/>
</dbReference>
<dbReference type="Pfam" id="PF02594">
    <property type="entry name" value="DUF167"/>
    <property type="match status" value="1"/>
</dbReference>
<sequence length="76" mass="8547">MKRIELTVVPRSSRNEIIEQPDGSLKVKLTSAPVDGEANKKLIEVMSGYFGIGKSRIRIARGERSRKKVIEIVETH</sequence>
<protein>
    <recommendedName>
        <fullName evidence="2">UPF0235 protein A3C90_01340</fullName>
    </recommendedName>
</protein>
<proteinExistence type="inferred from homology"/>
<reference evidence="3 4" key="1">
    <citation type="journal article" date="2016" name="Nat. Commun.">
        <title>Thousands of microbial genomes shed light on interconnected biogeochemical processes in an aquifer system.</title>
        <authorList>
            <person name="Anantharaman K."/>
            <person name="Brown C.T."/>
            <person name="Hug L.A."/>
            <person name="Sharon I."/>
            <person name="Castelle C.J."/>
            <person name="Probst A.J."/>
            <person name="Thomas B.C."/>
            <person name="Singh A."/>
            <person name="Wilkins M.J."/>
            <person name="Karaoz U."/>
            <person name="Brodie E.L."/>
            <person name="Williams K.H."/>
            <person name="Hubbard S.S."/>
            <person name="Banfield J.F."/>
        </authorList>
    </citation>
    <scope>NUCLEOTIDE SEQUENCE [LARGE SCALE GENOMIC DNA]</scope>
</reference>
<dbReference type="SMART" id="SM01152">
    <property type="entry name" value="DUF167"/>
    <property type="match status" value="1"/>
</dbReference>
<evidence type="ECO:0000256" key="1">
    <source>
        <dbReference type="ARBA" id="ARBA00010364"/>
    </source>
</evidence>
<evidence type="ECO:0000313" key="4">
    <source>
        <dbReference type="Proteomes" id="UP000177457"/>
    </source>
</evidence>
<dbReference type="InterPro" id="IPR036591">
    <property type="entry name" value="YggU-like_sf"/>
</dbReference>
<comment type="similarity">
    <text evidence="1 2">Belongs to the UPF0235 family.</text>
</comment>
<dbReference type="AlphaFoldDB" id="A0A1F6MHJ8"/>
<dbReference type="EMBL" id="MFQE01000035">
    <property type="protein sequence ID" value="OGH71114.1"/>
    <property type="molecule type" value="Genomic_DNA"/>
</dbReference>
<dbReference type="SUPFAM" id="SSF69786">
    <property type="entry name" value="YggU-like"/>
    <property type="match status" value="1"/>
</dbReference>
<comment type="caution">
    <text evidence="3">The sequence shown here is derived from an EMBL/GenBank/DDBJ whole genome shotgun (WGS) entry which is preliminary data.</text>
</comment>
<evidence type="ECO:0000313" key="3">
    <source>
        <dbReference type="EMBL" id="OGH71114.1"/>
    </source>
</evidence>
<dbReference type="HAMAP" id="MF_00634">
    <property type="entry name" value="UPF0235"/>
    <property type="match status" value="1"/>
</dbReference>
<dbReference type="NCBIfam" id="TIGR00251">
    <property type="entry name" value="DUF167 family protein"/>
    <property type="match status" value="1"/>
</dbReference>
<gene>
    <name evidence="3" type="ORF">A3C90_01340</name>
</gene>
<dbReference type="PANTHER" id="PTHR13420:SF7">
    <property type="entry name" value="UPF0235 PROTEIN C15ORF40"/>
    <property type="match status" value="1"/>
</dbReference>
<name>A0A1F6MHJ8_9BACT</name>
<dbReference type="PANTHER" id="PTHR13420">
    <property type="entry name" value="UPF0235 PROTEIN C15ORF40"/>
    <property type="match status" value="1"/>
</dbReference>
<accession>A0A1F6MHJ8</accession>
<evidence type="ECO:0000256" key="2">
    <source>
        <dbReference type="HAMAP-Rule" id="MF_00634"/>
    </source>
</evidence>
<dbReference type="Proteomes" id="UP000177457">
    <property type="component" value="Unassembled WGS sequence"/>
</dbReference>